<dbReference type="Gene3D" id="1.10.10.41">
    <property type="entry name" value="Yeast DNA topoisomerase - domain 1"/>
    <property type="match status" value="1"/>
</dbReference>
<dbReference type="InterPro" id="IPR013030">
    <property type="entry name" value="DNA_topo_DNA_db_N_dom2"/>
</dbReference>
<dbReference type="PANTHER" id="PTHR10290">
    <property type="entry name" value="DNA TOPOISOMERASE I"/>
    <property type="match status" value="1"/>
</dbReference>
<dbReference type="InterPro" id="IPR008336">
    <property type="entry name" value="TopoI_DNA-bd_euk"/>
</dbReference>
<sequence length="292" mass="33772">MVGLEEELLTSDSEVSTKRSLQPKRSCESTELSPDEKSITQRLDSLSVPKDMKMKTDFIKRSVKKEEKLSPSAVRIKSEALTGTSKRPAPRRKTLKKTEVDFEPINRWWETAGRSEHISEQMESPTNKKLFMVVQWTYLEHNGIMFSPDYVPHGIPIKFDGHSIVLPAEAEEVANFWCGVIGTDFADNEKFQKNFWKAFIDKLPQGYPIREKAIFDLCDFTPIKDYLDSEKERKKAFTKEEKEEIKRQRQELEAPFAYALVDWLREKLGNSKVEPPGLFRGRGDHPKQGMLK</sequence>
<organism evidence="3 4">
    <name type="scientific">Cardiosporidium cionae</name>
    <dbReference type="NCBI Taxonomy" id="476202"/>
    <lineage>
        <taxon>Eukaryota</taxon>
        <taxon>Sar</taxon>
        <taxon>Alveolata</taxon>
        <taxon>Apicomplexa</taxon>
        <taxon>Aconoidasida</taxon>
        <taxon>Nephromycida</taxon>
        <taxon>Cardiosporidium</taxon>
    </lineage>
</organism>
<feature type="non-terminal residue" evidence="3">
    <location>
        <position position="292"/>
    </location>
</feature>
<dbReference type="EMBL" id="JADAQX010000715">
    <property type="protein sequence ID" value="KAF8819518.1"/>
    <property type="molecule type" value="Genomic_DNA"/>
</dbReference>
<dbReference type="Pfam" id="PF02919">
    <property type="entry name" value="Topoisom_I_N"/>
    <property type="match status" value="1"/>
</dbReference>
<name>A0ABQ7J6B1_9APIC</name>
<dbReference type="PANTHER" id="PTHR10290:SF3">
    <property type="entry name" value="DNA TOPOISOMERASE 1"/>
    <property type="match status" value="1"/>
</dbReference>
<dbReference type="InterPro" id="IPR013034">
    <property type="entry name" value="DNA_topo_DNA_db_N_dom1"/>
</dbReference>
<protein>
    <recommendedName>
        <fullName evidence="2">DNA topoisomerase I DNA binding eukaryotic-type domain-containing protein</fullName>
    </recommendedName>
</protein>
<feature type="region of interest" description="Disordered" evidence="1">
    <location>
        <begin position="1"/>
        <end position="46"/>
    </location>
</feature>
<keyword evidence="4" id="KW-1185">Reference proteome</keyword>
<evidence type="ECO:0000259" key="2">
    <source>
        <dbReference type="Pfam" id="PF02919"/>
    </source>
</evidence>
<feature type="compositionally biased region" description="Basic and acidic residues" evidence="1">
    <location>
        <begin position="281"/>
        <end position="292"/>
    </location>
</feature>
<feature type="domain" description="DNA topoisomerase I DNA binding eukaryotic-type" evidence="2">
    <location>
        <begin position="134"/>
        <end position="292"/>
    </location>
</feature>
<evidence type="ECO:0000313" key="3">
    <source>
        <dbReference type="EMBL" id="KAF8819518.1"/>
    </source>
</evidence>
<dbReference type="Gene3D" id="2.170.11.10">
    <property type="entry name" value="DNA Topoisomerase I, domain 2"/>
    <property type="match status" value="1"/>
</dbReference>
<dbReference type="InterPro" id="IPR036202">
    <property type="entry name" value="TopoI_DNA-bd_euk_N_sf"/>
</dbReference>
<evidence type="ECO:0000313" key="4">
    <source>
        <dbReference type="Proteomes" id="UP000823046"/>
    </source>
</evidence>
<comment type="caution">
    <text evidence="3">The sequence shown here is derived from an EMBL/GenBank/DDBJ whole genome shotgun (WGS) entry which is preliminary data.</text>
</comment>
<dbReference type="Proteomes" id="UP000823046">
    <property type="component" value="Unassembled WGS sequence"/>
</dbReference>
<proteinExistence type="predicted"/>
<gene>
    <name evidence="3" type="ORF">IE077_004186</name>
</gene>
<feature type="region of interest" description="Disordered" evidence="1">
    <location>
        <begin position="271"/>
        <end position="292"/>
    </location>
</feature>
<accession>A0ABQ7J6B1</accession>
<evidence type="ECO:0000256" key="1">
    <source>
        <dbReference type="SAM" id="MobiDB-lite"/>
    </source>
</evidence>
<reference evidence="3 4" key="1">
    <citation type="journal article" date="2020" name="bioRxiv">
        <title>Metabolic contributions of an alphaproteobacterial endosymbiont in the apicomplexan Cardiosporidium cionae.</title>
        <authorList>
            <person name="Hunter E.S."/>
            <person name="Paight C.J."/>
            <person name="Lane C.E."/>
        </authorList>
    </citation>
    <scope>NUCLEOTIDE SEQUENCE [LARGE SCALE GENOMIC DNA]</scope>
    <source>
        <strain evidence="3">ESH_2018</strain>
    </source>
</reference>
<dbReference type="SUPFAM" id="SSF56741">
    <property type="entry name" value="Eukaryotic DNA topoisomerase I, N-terminal DNA-binding fragment"/>
    <property type="match status" value="1"/>
</dbReference>
<feature type="compositionally biased region" description="Polar residues" evidence="1">
    <location>
        <begin position="10"/>
        <end position="20"/>
    </location>
</feature>
<dbReference type="InterPro" id="IPR051062">
    <property type="entry name" value="Topoisomerase_IB"/>
</dbReference>